<keyword evidence="2" id="KW-0472">Membrane</keyword>
<dbReference type="AlphaFoldDB" id="A0A969PZN2"/>
<evidence type="ECO:0000256" key="2">
    <source>
        <dbReference type="SAM" id="Phobius"/>
    </source>
</evidence>
<dbReference type="Proteomes" id="UP000752012">
    <property type="component" value="Unassembled WGS sequence"/>
</dbReference>
<comment type="caution">
    <text evidence="3">The sequence shown here is derived from an EMBL/GenBank/DDBJ whole genome shotgun (WGS) entry which is preliminary data.</text>
</comment>
<keyword evidence="2" id="KW-0812">Transmembrane</keyword>
<keyword evidence="4" id="KW-1185">Reference proteome</keyword>
<feature type="transmembrane region" description="Helical" evidence="2">
    <location>
        <begin position="7"/>
        <end position="26"/>
    </location>
</feature>
<evidence type="ECO:0000256" key="1">
    <source>
        <dbReference type="SAM" id="MobiDB-lite"/>
    </source>
</evidence>
<protein>
    <submittedName>
        <fullName evidence="3">Uncharacterized protein</fullName>
    </submittedName>
</protein>
<keyword evidence="2" id="KW-1133">Transmembrane helix</keyword>
<dbReference type="EMBL" id="JAATHJ010000022">
    <property type="protein sequence ID" value="NJP38477.1"/>
    <property type="molecule type" value="Genomic_DNA"/>
</dbReference>
<proteinExistence type="predicted"/>
<dbReference type="RefSeq" id="WP_168007989.1">
    <property type="nucleotide sequence ID" value="NZ_JAATHJ010000022.1"/>
</dbReference>
<feature type="region of interest" description="Disordered" evidence="1">
    <location>
        <begin position="67"/>
        <end position="95"/>
    </location>
</feature>
<reference evidence="3 4" key="1">
    <citation type="submission" date="2020-03" db="EMBL/GenBank/DDBJ databases">
        <title>Assessment of the enzymatic potential of alkaline-tolerant lipase obtained from Bacillus luteus H11 (technogenic soil) for the bioremediation of saline soils contaminated with petroleum substances.</title>
        <authorList>
            <person name="Kalwasinska A."/>
        </authorList>
    </citation>
    <scope>NUCLEOTIDE SEQUENCE [LARGE SCALE GENOMIC DNA]</scope>
    <source>
        <strain evidence="3 4">H11</strain>
    </source>
</reference>
<gene>
    <name evidence="3" type="ORF">HCN83_12845</name>
</gene>
<organism evidence="3 4">
    <name type="scientific">Alkalicoccus luteus</name>
    <dbReference type="NCBI Taxonomy" id="1237094"/>
    <lineage>
        <taxon>Bacteria</taxon>
        <taxon>Bacillati</taxon>
        <taxon>Bacillota</taxon>
        <taxon>Bacilli</taxon>
        <taxon>Bacillales</taxon>
        <taxon>Bacillaceae</taxon>
        <taxon>Alkalicoccus</taxon>
    </lineage>
</organism>
<evidence type="ECO:0000313" key="4">
    <source>
        <dbReference type="Proteomes" id="UP000752012"/>
    </source>
</evidence>
<sequence length="95" mass="10309">MSRLLRGITPLFAVVMIVGAAIYFIYTTTQEHPIGGPAQVAVDILILVVLALGLGSLLFAKVSKEEGTMKPVKEGRAETDEEKADVTHDKDNENR</sequence>
<name>A0A969PZN2_9BACI</name>
<feature type="transmembrane region" description="Helical" evidence="2">
    <location>
        <begin position="38"/>
        <end position="60"/>
    </location>
</feature>
<evidence type="ECO:0000313" key="3">
    <source>
        <dbReference type="EMBL" id="NJP38477.1"/>
    </source>
</evidence>
<accession>A0A969PZN2</accession>